<organism evidence="3 4">
    <name type="scientific">Oceanobacillus zhaokaii</name>
    <dbReference type="NCBI Taxonomy" id="2052660"/>
    <lineage>
        <taxon>Bacteria</taxon>
        <taxon>Bacillati</taxon>
        <taxon>Bacillota</taxon>
        <taxon>Bacilli</taxon>
        <taxon>Bacillales</taxon>
        <taxon>Bacillaceae</taxon>
        <taxon>Oceanobacillus</taxon>
    </lineage>
</organism>
<sequence>MYKRMAGLMILLVLAGILTANIIDQNKNNSAASNSNEYDVSGDTSVRGGTIAPVESVGIKPGELAPEIELETADGSKFKLSDLRGKKVLLNFWATWCPPCKEEMPAMQAFYDTYQDEIEVIAINFEEKDQKVRDFINNSDYTYMVPMDEDGAVGKEYGVYTIPTTYFIGTDGIVQQPRRVGPMTYEFMEEMLHALN</sequence>
<evidence type="ECO:0000259" key="2">
    <source>
        <dbReference type="PROSITE" id="PS51352"/>
    </source>
</evidence>
<proteinExistence type="predicted"/>
<reference evidence="4" key="1">
    <citation type="submission" date="2017-11" db="EMBL/GenBank/DDBJ databases">
        <authorList>
            <person name="Zhu W."/>
        </authorList>
    </citation>
    <scope>NUCLEOTIDE SEQUENCE [LARGE SCALE GENOMIC DNA]</scope>
    <source>
        <strain evidence="4">160</strain>
    </source>
</reference>
<dbReference type="PANTHER" id="PTHR42852">
    <property type="entry name" value="THIOL:DISULFIDE INTERCHANGE PROTEIN DSBE"/>
    <property type="match status" value="1"/>
</dbReference>
<keyword evidence="4" id="KW-1185">Reference proteome</keyword>
<dbReference type="InterPro" id="IPR036249">
    <property type="entry name" value="Thioredoxin-like_sf"/>
</dbReference>
<dbReference type="EMBL" id="CP024848">
    <property type="protein sequence ID" value="AXI09199.1"/>
    <property type="molecule type" value="Genomic_DNA"/>
</dbReference>
<dbReference type="PROSITE" id="PS51352">
    <property type="entry name" value="THIOREDOXIN_2"/>
    <property type="match status" value="1"/>
</dbReference>
<dbReference type="GO" id="GO:0016209">
    <property type="term" value="F:antioxidant activity"/>
    <property type="evidence" value="ECO:0007669"/>
    <property type="project" value="InterPro"/>
</dbReference>
<dbReference type="InterPro" id="IPR013766">
    <property type="entry name" value="Thioredoxin_domain"/>
</dbReference>
<protein>
    <submittedName>
        <fullName evidence="3">Cytochrome C biogenesis protein</fullName>
    </submittedName>
</protein>
<dbReference type="OrthoDB" id="25753at2"/>
<name>A0A345PGR9_9BACI</name>
<dbReference type="Pfam" id="PF00578">
    <property type="entry name" value="AhpC-TSA"/>
    <property type="match status" value="1"/>
</dbReference>
<dbReference type="GO" id="GO:0016491">
    <property type="term" value="F:oxidoreductase activity"/>
    <property type="evidence" value="ECO:0007669"/>
    <property type="project" value="InterPro"/>
</dbReference>
<evidence type="ECO:0000313" key="4">
    <source>
        <dbReference type="Proteomes" id="UP000253908"/>
    </source>
</evidence>
<dbReference type="KEGG" id="ocn:CUC15_09780"/>
<dbReference type="AlphaFoldDB" id="A0A345PGR9"/>
<evidence type="ECO:0000313" key="3">
    <source>
        <dbReference type="EMBL" id="AXI09199.1"/>
    </source>
</evidence>
<evidence type="ECO:0000256" key="1">
    <source>
        <dbReference type="ARBA" id="ARBA00023157"/>
    </source>
</evidence>
<gene>
    <name evidence="3" type="ORF">CUC15_09780</name>
</gene>
<dbReference type="InterPro" id="IPR050553">
    <property type="entry name" value="Thioredoxin_ResA/DsbE_sf"/>
</dbReference>
<dbReference type="InterPro" id="IPR017937">
    <property type="entry name" value="Thioredoxin_CS"/>
</dbReference>
<accession>A0A345PGR9</accession>
<dbReference type="PANTHER" id="PTHR42852:SF1">
    <property type="entry name" value="THIOREDOXIN-LIKE PROTEIN YNEN"/>
    <property type="match status" value="1"/>
</dbReference>
<dbReference type="CDD" id="cd02966">
    <property type="entry name" value="TlpA_like_family"/>
    <property type="match status" value="1"/>
</dbReference>
<dbReference type="PROSITE" id="PS00194">
    <property type="entry name" value="THIOREDOXIN_1"/>
    <property type="match status" value="1"/>
</dbReference>
<feature type="domain" description="Thioredoxin" evidence="2">
    <location>
        <begin position="59"/>
        <end position="196"/>
    </location>
</feature>
<keyword evidence="1" id="KW-1015">Disulfide bond</keyword>
<dbReference type="Proteomes" id="UP000253908">
    <property type="component" value="Chromosome"/>
</dbReference>
<dbReference type="Gene3D" id="3.40.30.10">
    <property type="entry name" value="Glutaredoxin"/>
    <property type="match status" value="1"/>
</dbReference>
<dbReference type="InterPro" id="IPR000866">
    <property type="entry name" value="AhpC/TSA"/>
</dbReference>
<dbReference type="SUPFAM" id="SSF52833">
    <property type="entry name" value="Thioredoxin-like"/>
    <property type="match status" value="1"/>
</dbReference>